<keyword evidence="3" id="KW-1185">Reference proteome</keyword>
<dbReference type="Proteomes" id="UP000749559">
    <property type="component" value="Unassembled WGS sequence"/>
</dbReference>
<evidence type="ECO:0000313" key="2">
    <source>
        <dbReference type="EMBL" id="CAH1801055.1"/>
    </source>
</evidence>
<name>A0A8S4Q6N0_OWEFU</name>
<comment type="caution">
    <text evidence="2">The sequence shown here is derived from an EMBL/GenBank/DDBJ whole genome shotgun (WGS) entry which is preliminary data.</text>
</comment>
<evidence type="ECO:0000313" key="3">
    <source>
        <dbReference type="Proteomes" id="UP000749559"/>
    </source>
</evidence>
<sequence length="95" mass="10523">MSSLIDQLSSMHLETGNDNDNEGDPSKCYADKQNCLAAWVEGKCTPSKLRKSAKEVSAMFGMDSDEEGWCFFCEFIYLFVPGICKAEIGGLLGRR</sequence>
<protein>
    <submittedName>
        <fullName evidence="2">Uncharacterized protein</fullName>
    </submittedName>
</protein>
<gene>
    <name evidence="2" type="ORF">OFUS_LOCUS24878</name>
</gene>
<accession>A0A8S4Q6N0</accession>
<organism evidence="2 3">
    <name type="scientific">Owenia fusiformis</name>
    <name type="common">Polychaete worm</name>
    <dbReference type="NCBI Taxonomy" id="6347"/>
    <lineage>
        <taxon>Eukaryota</taxon>
        <taxon>Metazoa</taxon>
        <taxon>Spiralia</taxon>
        <taxon>Lophotrochozoa</taxon>
        <taxon>Annelida</taxon>
        <taxon>Polychaeta</taxon>
        <taxon>Sedentaria</taxon>
        <taxon>Canalipalpata</taxon>
        <taxon>Sabellida</taxon>
        <taxon>Oweniida</taxon>
        <taxon>Oweniidae</taxon>
        <taxon>Owenia</taxon>
    </lineage>
</organism>
<reference evidence="2" key="1">
    <citation type="submission" date="2022-03" db="EMBL/GenBank/DDBJ databases">
        <authorList>
            <person name="Martin C."/>
        </authorList>
    </citation>
    <scope>NUCLEOTIDE SEQUENCE</scope>
</reference>
<feature type="compositionally biased region" description="Polar residues" evidence="1">
    <location>
        <begin position="1"/>
        <end position="16"/>
    </location>
</feature>
<feature type="region of interest" description="Disordered" evidence="1">
    <location>
        <begin position="1"/>
        <end position="25"/>
    </location>
</feature>
<dbReference type="AlphaFoldDB" id="A0A8S4Q6N0"/>
<dbReference type="EMBL" id="CAIIXF020000012">
    <property type="protein sequence ID" value="CAH1801055.1"/>
    <property type="molecule type" value="Genomic_DNA"/>
</dbReference>
<proteinExistence type="predicted"/>
<evidence type="ECO:0000256" key="1">
    <source>
        <dbReference type="SAM" id="MobiDB-lite"/>
    </source>
</evidence>